<dbReference type="eggNOG" id="COG0589">
    <property type="taxonomic scope" value="Bacteria"/>
</dbReference>
<organism evidence="3 4">
    <name type="scientific">Burkholderia gladioli (strain BSR3)</name>
    <dbReference type="NCBI Taxonomy" id="999541"/>
    <lineage>
        <taxon>Bacteria</taxon>
        <taxon>Pseudomonadati</taxon>
        <taxon>Pseudomonadota</taxon>
        <taxon>Betaproteobacteria</taxon>
        <taxon>Burkholderiales</taxon>
        <taxon>Burkholderiaceae</taxon>
        <taxon>Burkholderia</taxon>
    </lineage>
</organism>
<evidence type="ECO:0000313" key="3">
    <source>
        <dbReference type="EMBL" id="AEA60770.1"/>
    </source>
</evidence>
<dbReference type="InterPro" id="IPR014729">
    <property type="entry name" value="Rossmann-like_a/b/a_fold"/>
</dbReference>
<proteinExistence type="inferred from homology"/>
<dbReference type="RefSeq" id="WP_013698102.1">
    <property type="nucleotide sequence ID" value="NC_015381.1"/>
</dbReference>
<dbReference type="CDD" id="cd00293">
    <property type="entry name" value="USP-like"/>
    <property type="match status" value="1"/>
</dbReference>
<gene>
    <name evidence="3" type="ordered locus">bgla_1g21360</name>
</gene>
<protein>
    <submittedName>
        <fullName evidence="3">UspA</fullName>
    </submittedName>
</protein>
<dbReference type="PRINTS" id="PR01438">
    <property type="entry name" value="UNVRSLSTRESS"/>
</dbReference>
<keyword evidence="4" id="KW-1185">Reference proteome</keyword>
<dbReference type="AlphaFoldDB" id="F2L8J9"/>
<dbReference type="STRING" id="999541.bgla_1g21360"/>
<sequence length="158" mass="17076">MYRTIMTAVDGSECSMRALEEAIRMARLTRGRLLAVHVIDKAQIFLYAGCDDPAGLLAALRKAGHDILALSQAAMREAGIDGEVIAIETHDIGEDVPSCLQRQADTLGVDLVVLGTHGRRGLSRAVLGSVAERFVRMSRLPVIVTRAARDDRTQPAGR</sequence>
<accession>F2L8J9</accession>
<dbReference type="InterPro" id="IPR006016">
    <property type="entry name" value="UspA"/>
</dbReference>
<dbReference type="Proteomes" id="UP000008316">
    <property type="component" value="Chromosome 1"/>
</dbReference>
<evidence type="ECO:0000313" key="4">
    <source>
        <dbReference type="Proteomes" id="UP000008316"/>
    </source>
</evidence>
<name>F2L8J9_BURGS</name>
<dbReference type="SUPFAM" id="SSF52402">
    <property type="entry name" value="Adenine nucleotide alpha hydrolases-like"/>
    <property type="match status" value="1"/>
</dbReference>
<dbReference type="HOGENOM" id="CLU_049301_11_0_4"/>
<dbReference type="PANTHER" id="PTHR46268:SF6">
    <property type="entry name" value="UNIVERSAL STRESS PROTEIN UP12"/>
    <property type="match status" value="1"/>
</dbReference>
<dbReference type="Pfam" id="PF00582">
    <property type="entry name" value="Usp"/>
    <property type="match status" value="1"/>
</dbReference>
<reference evidence="3 4" key="1">
    <citation type="journal article" date="2011" name="J. Bacteriol.">
        <title>Complete genome sequence of Burkholderia gladioli BSR3.</title>
        <authorList>
            <person name="Seo Y.S."/>
            <person name="Lim J."/>
            <person name="Choi B.S."/>
            <person name="Kim H."/>
            <person name="Goo E."/>
            <person name="Lee B."/>
            <person name="Lim J.S."/>
            <person name="Choi I.Y."/>
            <person name="Moon J.S."/>
            <person name="Kim J."/>
            <person name="Hwang I."/>
        </authorList>
    </citation>
    <scope>NUCLEOTIDE SEQUENCE [LARGE SCALE GENOMIC DNA]</scope>
    <source>
        <strain evidence="3 4">BSR3</strain>
    </source>
</reference>
<comment type="similarity">
    <text evidence="1">Belongs to the universal stress protein A family.</text>
</comment>
<evidence type="ECO:0000256" key="1">
    <source>
        <dbReference type="ARBA" id="ARBA00008791"/>
    </source>
</evidence>
<dbReference type="KEGG" id="bgd:bgla_1g21360"/>
<dbReference type="Gene3D" id="3.40.50.620">
    <property type="entry name" value="HUPs"/>
    <property type="match status" value="1"/>
</dbReference>
<dbReference type="EMBL" id="CP002599">
    <property type="protein sequence ID" value="AEA60770.1"/>
    <property type="molecule type" value="Genomic_DNA"/>
</dbReference>
<dbReference type="PANTHER" id="PTHR46268">
    <property type="entry name" value="STRESS RESPONSE PROTEIN NHAX"/>
    <property type="match status" value="1"/>
</dbReference>
<evidence type="ECO:0000259" key="2">
    <source>
        <dbReference type="Pfam" id="PF00582"/>
    </source>
</evidence>
<feature type="domain" description="UspA" evidence="2">
    <location>
        <begin position="1"/>
        <end position="146"/>
    </location>
</feature>
<dbReference type="InterPro" id="IPR006015">
    <property type="entry name" value="Universal_stress_UspA"/>
</dbReference>